<organism evidence="3 4">
    <name type="scientific">Cyclotella cryptica</name>
    <dbReference type="NCBI Taxonomy" id="29204"/>
    <lineage>
        <taxon>Eukaryota</taxon>
        <taxon>Sar</taxon>
        <taxon>Stramenopiles</taxon>
        <taxon>Ochrophyta</taxon>
        <taxon>Bacillariophyta</taxon>
        <taxon>Coscinodiscophyceae</taxon>
        <taxon>Thalassiosirophycidae</taxon>
        <taxon>Stephanodiscales</taxon>
        <taxon>Stephanodiscaceae</taxon>
        <taxon>Cyclotella</taxon>
    </lineage>
</organism>
<feature type="domain" description="Nitroreductase" evidence="2">
    <location>
        <begin position="356"/>
        <end position="412"/>
    </location>
</feature>
<dbReference type="InterPro" id="IPR029479">
    <property type="entry name" value="Nitroreductase"/>
</dbReference>
<dbReference type="PANTHER" id="PTHR43543">
    <property type="entry name" value="MALONIC SEMIALDEHYDE REDUCTASE RUTE-RELATED"/>
    <property type="match status" value="1"/>
</dbReference>
<dbReference type="SUPFAM" id="SSF55469">
    <property type="entry name" value="FMN-dependent nitroreductase-like"/>
    <property type="match status" value="1"/>
</dbReference>
<dbReference type="InterPro" id="IPR050461">
    <property type="entry name" value="Nitroreductase_HadB/RutE"/>
</dbReference>
<gene>
    <name evidence="3" type="ORF">HJC23_008023</name>
</gene>
<dbReference type="EMBL" id="JABMIG020000079">
    <property type="protein sequence ID" value="KAL3794567.1"/>
    <property type="molecule type" value="Genomic_DNA"/>
</dbReference>
<evidence type="ECO:0000259" key="2">
    <source>
        <dbReference type="Pfam" id="PF00881"/>
    </source>
</evidence>
<feature type="compositionally biased region" description="Polar residues" evidence="1">
    <location>
        <begin position="252"/>
        <end position="269"/>
    </location>
</feature>
<accession>A0ABD3Q3D0</accession>
<dbReference type="PANTHER" id="PTHR43543:SF1">
    <property type="entry name" value="MALONIC SEMIALDEHYDE REDUCTASE RUTE-RELATED"/>
    <property type="match status" value="1"/>
</dbReference>
<evidence type="ECO:0000313" key="3">
    <source>
        <dbReference type="EMBL" id="KAL3794567.1"/>
    </source>
</evidence>
<dbReference type="AlphaFoldDB" id="A0ABD3Q3D0"/>
<sequence length="449" mass="50212">MQCFSRLFLIHYVWISNINSHCHHRSMAGFGSIVEFADAYYMPPPFRTRLRQRRKTVGSDSKFGSAPRRDVGVFQSQHQLNDESDLRVDAIYTDQLLNPTDEIKIFPIKEAFDKVVNSRFACKRFQRYQEPPSPSDNDTSETPSISTASVSNPLAIRLAYQCLSLSQRSPTGFNVQPYRVVLVHSCEQKRALSQYCLGMNGQRVLDSDCTAVFLSDSECGRDWSRFRDFLLGKIDDDATSSSSPLEGASNAPVVSQTSTEGNRVKTSSGARRPLPPEVLKKMRIYILLFSSGYPLPRIISRPFSFLLRFGMALLGSVFRTLFTIRRELSRSSSPALNWIYKLFPRNSLLLPTLSSPETWSQKNTMLVAMTYMLACTSRGLSTCPMEGIDAQGIRSVLDIPKRFGIPLIVSTGAPYRGEDGHGDGGMSPRYPIEDVVFGNSFGTPLVCPS</sequence>
<evidence type="ECO:0000313" key="4">
    <source>
        <dbReference type="Proteomes" id="UP001516023"/>
    </source>
</evidence>
<reference evidence="3 4" key="1">
    <citation type="journal article" date="2020" name="G3 (Bethesda)">
        <title>Improved Reference Genome for Cyclotella cryptica CCMP332, a Model for Cell Wall Morphogenesis, Salinity Adaptation, and Lipid Production in Diatoms (Bacillariophyta).</title>
        <authorList>
            <person name="Roberts W.R."/>
            <person name="Downey K.M."/>
            <person name="Ruck E.C."/>
            <person name="Traller J.C."/>
            <person name="Alverson A.J."/>
        </authorList>
    </citation>
    <scope>NUCLEOTIDE SEQUENCE [LARGE SCALE GENOMIC DNA]</scope>
    <source>
        <strain evidence="3 4">CCMP332</strain>
    </source>
</reference>
<keyword evidence="4" id="KW-1185">Reference proteome</keyword>
<proteinExistence type="predicted"/>
<comment type="caution">
    <text evidence="3">The sequence shown here is derived from an EMBL/GenBank/DDBJ whole genome shotgun (WGS) entry which is preliminary data.</text>
</comment>
<protein>
    <recommendedName>
        <fullName evidence="2">Nitroreductase domain-containing protein</fullName>
    </recommendedName>
</protein>
<dbReference type="Proteomes" id="UP001516023">
    <property type="component" value="Unassembled WGS sequence"/>
</dbReference>
<evidence type="ECO:0000256" key="1">
    <source>
        <dbReference type="SAM" id="MobiDB-lite"/>
    </source>
</evidence>
<feature type="compositionally biased region" description="Polar residues" evidence="1">
    <location>
        <begin position="135"/>
        <end position="148"/>
    </location>
</feature>
<feature type="region of interest" description="Disordered" evidence="1">
    <location>
        <begin position="238"/>
        <end position="272"/>
    </location>
</feature>
<dbReference type="InterPro" id="IPR000415">
    <property type="entry name" value="Nitroreductase-like"/>
</dbReference>
<feature type="region of interest" description="Disordered" evidence="1">
    <location>
        <begin position="127"/>
        <end position="148"/>
    </location>
</feature>
<dbReference type="Pfam" id="PF00881">
    <property type="entry name" value="Nitroreductase"/>
    <property type="match status" value="1"/>
</dbReference>
<dbReference type="Gene3D" id="3.40.109.10">
    <property type="entry name" value="NADH Oxidase"/>
    <property type="match status" value="2"/>
</dbReference>
<name>A0ABD3Q3D0_9STRA</name>